<accession>W2IEU2</accession>
<dbReference type="Proteomes" id="UP000053236">
    <property type="component" value="Unassembled WGS sequence"/>
</dbReference>
<protein>
    <submittedName>
        <fullName evidence="2">Uncharacterized protein</fullName>
    </submittedName>
</protein>
<evidence type="ECO:0000313" key="1">
    <source>
        <dbReference type="EMBL" id="ETK79142.1"/>
    </source>
</evidence>
<proteinExistence type="predicted"/>
<dbReference type="AlphaFoldDB" id="W2IEU2"/>
<reference evidence="1" key="1">
    <citation type="submission" date="2013-11" db="EMBL/GenBank/DDBJ databases">
        <title>The Genome Sequence of Phytophthora parasitica CJ02B3.</title>
        <authorList>
            <consortium name="The Broad Institute Genomics Platform"/>
            <person name="Russ C."/>
            <person name="Tyler B."/>
            <person name="Panabieres F."/>
            <person name="Shan W."/>
            <person name="Tripathy S."/>
            <person name="Grunwald N."/>
            <person name="Machado M."/>
            <person name="Johnson C.S."/>
            <person name="Arredondo F."/>
            <person name="Hong C."/>
            <person name="Coffey M."/>
            <person name="Young S.K."/>
            <person name="Zeng Q."/>
            <person name="Gargeya S."/>
            <person name="Fitzgerald M."/>
            <person name="Abouelleil A."/>
            <person name="Alvarado L."/>
            <person name="Chapman S.B."/>
            <person name="Gainer-Dewar J."/>
            <person name="Goldberg J."/>
            <person name="Griggs A."/>
            <person name="Gujja S."/>
            <person name="Hansen M."/>
            <person name="Howarth C."/>
            <person name="Imamovic A."/>
            <person name="Ireland A."/>
            <person name="Larimer J."/>
            <person name="McCowan C."/>
            <person name="Murphy C."/>
            <person name="Pearson M."/>
            <person name="Poon T.W."/>
            <person name="Priest M."/>
            <person name="Roberts A."/>
            <person name="Saif S."/>
            <person name="Shea T."/>
            <person name="Sykes S."/>
            <person name="Wortman J."/>
            <person name="Nusbaum C."/>
            <person name="Birren B."/>
        </authorList>
    </citation>
    <scope>NUCLEOTIDE SEQUENCE [LARGE SCALE GENOMIC DNA]</scope>
    <source>
        <strain evidence="1">CJ02B3</strain>
    </source>
</reference>
<sequence length="31" mass="3431">RIDHRPDSEPPVSKALEPPASMIASLYVPRT</sequence>
<feature type="non-terminal residue" evidence="2">
    <location>
        <position position="1"/>
    </location>
</feature>
<evidence type="ECO:0000313" key="2">
    <source>
        <dbReference type="EMBL" id="ETL32565.1"/>
    </source>
</evidence>
<gene>
    <name evidence="1" type="ORF">L915_14967</name>
    <name evidence="2" type="ORF">L916_14869</name>
</gene>
<reference evidence="2" key="2">
    <citation type="submission" date="2013-11" db="EMBL/GenBank/DDBJ databases">
        <title>The Genome Sequence of Phytophthora parasitica CJ05E6.</title>
        <authorList>
            <consortium name="The Broad Institute Genomics Platform"/>
            <person name="Russ C."/>
            <person name="Tyler B."/>
            <person name="Panabieres F."/>
            <person name="Shan W."/>
            <person name="Tripathy S."/>
            <person name="Grunwald N."/>
            <person name="Machado M."/>
            <person name="Johnson C.S."/>
            <person name="Arredondo F."/>
            <person name="Hong C."/>
            <person name="Coffey M."/>
            <person name="Young S.K."/>
            <person name="Zeng Q."/>
            <person name="Gargeya S."/>
            <person name="Fitzgerald M."/>
            <person name="Abouelleil A."/>
            <person name="Alvarado L."/>
            <person name="Chapman S.B."/>
            <person name="Gainer-Dewar J."/>
            <person name="Goldberg J."/>
            <person name="Griggs A."/>
            <person name="Gujja S."/>
            <person name="Hansen M."/>
            <person name="Howarth C."/>
            <person name="Imamovic A."/>
            <person name="Ireland A."/>
            <person name="Larimer J."/>
            <person name="McCowan C."/>
            <person name="Murphy C."/>
            <person name="Pearson M."/>
            <person name="Poon T.W."/>
            <person name="Priest M."/>
            <person name="Roberts A."/>
            <person name="Saif S."/>
            <person name="Shea T."/>
            <person name="Sykes S."/>
            <person name="Wortman J."/>
            <person name="Nusbaum C."/>
            <person name="Birren B."/>
        </authorList>
    </citation>
    <scope>NUCLEOTIDE SEQUENCE [LARGE SCALE GENOMIC DNA]</scope>
    <source>
        <strain evidence="2">CJ05E6</strain>
    </source>
</reference>
<organism evidence="2">
    <name type="scientific">Phytophthora nicotianae</name>
    <name type="common">Potato buckeye rot agent</name>
    <name type="synonym">Phytophthora parasitica</name>
    <dbReference type="NCBI Taxonomy" id="4792"/>
    <lineage>
        <taxon>Eukaryota</taxon>
        <taxon>Sar</taxon>
        <taxon>Stramenopiles</taxon>
        <taxon>Oomycota</taxon>
        <taxon>Peronosporomycetes</taxon>
        <taxon>Peronosporales</taxon>
        <taxon>Peronosporaceae</taxon>
        <taxon>Phytophthora</taxon>
    </lineage>
</organism>
<dbReference type="EMBL" id="KI688067">
    <property type="protein sequence ID" value="ETK79142.1"/>
    <property type="molecule type" value="Genomic_DNA"/>
</dbReference>
<dbReference type="EMBL" id="KI674826">
    <property type="protein sequence ID" value="ETL32565.1"/>
    <property type="molecule type" value="Genomic_DNA"/>
</dbReference>
<dbReference type="Proteomes" id="UP000053864">
    <property type="component" value="Unassembled WGS sequence"/>
</dbReference>
<name>W2IEU2_PHYNI</name>